<evidence type="ECO:0000256" key="1">
    <source>
        <dbReference type="SAM" id="MobiDB-lite"/>
    </source>
</evidence>
<gene>
    <name evidence="5" type="ORF">Hamer_G003267</name>
</gene>
<dbReference type="Pfam" id="PF00059">
    <property type="entry name" value="Lectin_C"/>
    <property type="match status" value="1"/>
</dbReference>
<sequence>MRRAVVVVVLAVLGLLAAGQRIQTVEVANSRYFISNASPYSPQLNWFLAYEYCRTIGMELLSFERLEETNQLTDFLRNNDYITSDYWTSGNQLGSEMWIWMSTGQPFNTTFNNWAAGGPPLTKSQLSCMSTERETWSAQNCMDAKHFICEQTRCFYYNYVTTNQGTPQGNTTILPGVTQVTSRPPLRPVRPLTHIASHQSTVNHRQQQQAQPNPSEDSPFVSNQSEFSENTVSISSLITTTPTPLKEMTPTPTNIKVMVTPSPLKIMTPTPPNIKVMVTPTPEQVTKIMSPTPEQMTKIMPPTAPPQGQLKLMSLINVSLENPDNATFNNEIIPTDLIPHLQLLQLPVHEFTSVEPDTVNKTQHYTQPSSVGRKHLVGLLMMAAHSDFKTYTVCNVVWCSFIIYVVQYIMYYCYCFS</sequence>
<dbReference type="Gene3D" id="3.10.100.10">
    <property type="entry name" value="Mannose-Binding Protein A, subunit A"/>
    <property type="match status" value="1"/>
</dbReference>
<keyword evidence="2" id="KW-0472">Membrane</keyword>
<feature type="signal peptide" evidence="3">
    <location>
        <begin position="1"/>
        <end position="19"/>
    </location>
</feature>
<dbReference type="PANTHER" id="PTHR22802">
    <property type="entry name" value="C-TYPE LECTIN SUPERFAMILY MEMBER"/>
    <property type="match status" value="1"/>
</dbReference>
<evidence type="ECO:0000256" key="3">
    <source>
        <dbReference type="SAM" id="SignalP"/>
    </source>
</evidence>
<dbReference type="InterPro" id="IPR016186">
    <property type="entry name" value="C-type_lectin-like/link_sf"/>
</dbReference>
<dbReference type="EMBL" id="JAHLQT010007678">
    <property type="protein sequence ID" value="KAG7174329.1"/>
    <property type="molecule type" value="Genomic_DNA"/>
</dbReference>
<dbReference type="InterPro" id="IPR016187">
    <property type="entry name" value="CTDL_fold"/>
</dbReference>
<feature type="region of interest" description="Disordered" evidence="1">
    <location>
        <begin position="199"/>
        <end position="228"/>
    </location>
</feature>
<dbReference type="Proteomes" id="UP000747542">
    <property type="component" value="Unassembled WGS sequence"/>
</dbReference>
<feature type="domain" description="C-type lectin" evidence="4">
    <location>
        <begin position="27"/>
        <end position="150"/>
    </location>
</feature>
<dbReference type="AlphaFoldDB" id="A0A8J5T9N8"/>
<keyword evidence="2" id="KW-1133">Transmembrane helix</keyword>
<name>A0A8J5T9N8_HOMAM</name>
<keyword evidence="3" id="KW-0732">Signal</keyword>
<comment type="caution">
    <text evidence="5">The sequence shown here is derived from an EMBL/GenBank/DDBJ whole genome shotgun (WGS) entry which is preliminary data.</text>
</comment>
<keyword evidence="6" id="KW-1185">Reference proteome</keyword>
<dbReference type="CDD" id="cd00037">
    <property type="entry name" value="CLECT"/>
    <property type="match status" value="1"/>
</dbReference>
<accession>A0A8J5T9N8</accession>
<dbReference type="SUPFAM" id="SSF56436">
    <property type="entry name" value="C-type lectin-like"/>
    <property type="match status" value="1"/>
</dbReference>
<protein>
    <submittedName>
        <fullName evidence="5">C-type lectin 37Da-like</fullName>
    </submittedName>
</protein>
<dbReference type="PANTHER" id="PTHR22802:SF421">
    <property type="entry name" value="MIP03875P"/>
    <property type="match status" value="1"/>
</dbReference>
<dbReference type="SMART" id="SM00034">
    <property type="entry name" value="CLECT"/>
    <property type="match status" value="1"/>
</dbReference>
<feature type="compositionally biased region" description="Low complexity" evidence="1">
    <location>
        <begin position="235"/>
        <end position="245"/>
    </location>
</feature>
<dbReference type="PROSITE" id="PS50041">
    <property type="entry name" value="C_TYPE_LECTIN_2"/>
    <property type="match status" value="1"/>
</dbReference>
<keyword evidence="2" id="KW-0812">Transmembrane</keyword>
<feature type="chain" id="PRO_5035178770" evidence="3">
    <location>
        <begin position="20"/>
        <end position="417"/>
    </location>
</feature>
<dbReference type="InterPro" id="IPR001304">
    <property type="entry name" value="C-type_lectin-like"/>
</dbReference>
<evidence type="ECO:0000259" key="4">
    <source>
        <dbReference type="PROSITE" id="PS50041"/>
    </source>
</evidence>
<reference evidence="5" key="1">
    <citation type="journal article" date="2021" name="Sci. Adv.">
        <title>The American lobster genome reveals insights on longevity, neural, and immune adaptations.</title>
        <authorList>
            <person name="Polinski J.M."/>
            <person name="Zimin A.V."/>
            <person name="Clark K.F."/>
            <person name="Kohn A.B."/>
            <person name="Sadowski N."/>
            <person name="Timp W."/>
            <person name="Ptitsyn A."/>
            <person name="Khanna P."/>
            <person name="Romanova D.Y."/>
            <person name="Williams P."/>
            <person name="Greenwood S.J."/>
            <person name="Moroz L.L."/>
            <person name="Walt D.R."/>
            <person name="Bodnar A.G."/>
        </authorList>
    </citation>
    <scope>NUCLEOTIDE SEQUENCE</scope>
    <source>
        <strain evidence="5">GMGI-L3</strain>
    </source>
</reference>
<evidence type="ECO:0000313" key="6">
    <source>
        <dbReference type="Proteomes" id="UP000747542"/>
    </source>
</evidence>
<proteinExistence type="predicted"/>
<feature type="region of interest" description="Disordered" evidence="1">
    <location>
        <begin position="235"/>
        <end position="254"/>
    </location>
</feature>
<evidence type="ECO:0000256" key="2">
    <source>
        <dbReference type="SAM" id="Phobius"/>
    </source>
</evidence>
<organism evidence="5 6">
    <name type="scientific">Homarus americanus</name>
    <name type="common">American lobster</name>
    <dbReference type="NCBI Taxonomy" id="6706"/>
    <lineage>
        <taxon>Eukaryota</taxon>
        <taxon>Metazoa</taxon>
        <taxon>Ecdysozoa</taxon>
        <taxon>Arthropoda</taxon>
        <taxon>Crustacea</taxon>
        <taxon>Multicrustacea</taxon>
        <taxon>Malacostraca</taxon>
        <taxon>Eumalacostraca</taxon>
        <taxon>Eucarida</taxon>
        <taxon>Decapoda</taxon>
        <taxon>Pleocyemata</taxon>
        <taxon>Astacidea</taxon>
        <taxon>Nephropoidea</taxon>
        <taxon>Nephropidae</taxon>
        <taxon>Homarus</taxon>
    </lineage>
</organism>
<dbReference type="InterPro" id="IPR051004">
    <property type="entry name" value="DC-SIGN_domain-containing"/>
</dbReference>
<feature type="transmembrane region" description="Helical" evidence="2">
    <location>
        <begin position="395"/>
        <end position="414"/>
    </location>
</feature>
<evidence type="ECO:0000313" key="5">
    <source>
        <dbReference type="EMBL" id="KAG7174329.1"/>
    </source>
</evidence>